<name>A0A4S4K7X4_9APHY</name>
<dbReference type="InterPro" id="IPR011009">
    <property type="entry name" value="Kinase-like_dom_sf"/>
</dbReference>
<dbReference type="GO" id="GO:0005524">
    <property type="term" value="F:ATP binding"/>
    <property type="evidence" value="ECO:0007669"/>
    <property type="project" value="InterPro"/>
</dbReference>
<dbReference type="PANTHER" id="PTHR38248">
    <property type="entry name" value="FUNK1 6"/>
    <property type="match status" value="1"/>
</dbReference>
<feature type="domain" description="Protein kinase" evidence="2">
    <location>
        <begin position="434"/>
        <end position="716"/>
    </location>
</feature>
<evidence type="ECO:0000259" key="2">
    <source>
        <dbReference type="PROSITE" id="PS50011"/>
    </source>
</evidence>
<dbReference type="GO" id="GO:0004672">
    <property type="term" value="F:protein kinase activity"/>
    <property type="evidence" value="ECO:0007669"/>
    <property type="project" value="InterPro"/>
</dbReference>
<dbReference type="Proteomes" id="UP000309038">
    <property type="component" value="Unassembled WGS sequence"/>
</dbReference>
<reference evidence="3 4" key="1">
    <citation type="submission" date="2019-02" db="EMBL/GenBank/DDBJ databases">
        <title>Genome sequencing of the rare red list fungi Phlebia centrifuga.</title>
        <authorList>
            <person name="Buettner E."/>
            <person name="Kellner H."/>
        </authorList>
    </citation>
    <scope>NUCLEOTIDE SEQUENCE [LARGE SCALE GENOMIC DNA]</scope>
    <source>
        <strain evidence="3 4">DSM 108282</strain>
    </source>
</reference>
<gene>
    <name evidence="3" type="ORF">EW026_g7411</name>
</gene>
<dbReference type="PROSITE" id="PS50011">
    <property type="entry name" value="PROTEIN_KINASE_DOM"/>
    <property type="match status" value="1"/>
</dbReference>
<feature type="compositionally biased region" description="Polar residues" evidence="1">
    <location>
        <begin position="263"/>
        <end position="274"/>
    </location>
</feature>
<dbReference type="PANTHER" id="PTHR38248:SF2">
    <property type="entry name" value="FUNK1 11"/>
    <property type="match status" value="1"/>
</dbReference>
<feature type="compositionally biased region" description="Pro residues" evidence="1">
    <location>
        <begin position="1"/>
        <end position="15"/>
    </location>
</feature>
<feature type="compositionally biased region" description="Basic residues" evidence="1">
    <location>
        <begin position="819"/>
        <end position="833"/>
    </location>
</feature>
<feature type="region of interest" description="Disordered" evidence="1">
    <location>
        <begin position="226"/>
        <end position="303"/>
    </location>
</feature>
<dbReference type="SUPFAM" id="SSF56112">
    <property type="entry name" value="Protein kinase-like (PK-like)"/>
    <property type="match status" value="1"/>
</dbReference>
<evidence type="ECO:0000313" key="3">
    <source>
        <dbReference type="EMBL" id="THG93956.1"/>
    </source>
</evidence>
<protein>
    <recommendedName>
        <fullName evidence="2">Protein kinase domain-containing protein</fullName>
    </recommendedName>
</protein>
<dbReference type="InterPro" id="IPR008266">
    <property type="entry name" value="Tyr_kinase_AS"/>
</dbReference>
<accession>A0A4S4K7X4</accession>
<keyword evidence="4" id="KW-1185">Reference proteome</keyword>
<dbReference type="EMBL" id="SGPJ01000530">
    <property type="protein sequence ID" value="THG93956.1"/>
    <property type="molecule type" value="Genomic_DNA"/>
</dbReference>
<evidence type="ECO:0000313" key="4">
    <source>
        <dbReference type="Proteomes" id="UP000309038"/>
    </source>
</evidence>
<sequence>MPEHSPPPGESPPGSEPDGLPPDKEANKEGRGSTPMRPSCEVMRDHKTDSVHPFVQQDLEDTLREVSVDTWIEAVLGVPPGRLNEWATLIKKLGWFRDRLIDRALTDYARPAQESGIYKPFARIANQILELAKGALPGVGASYPIADIEVVVNDPISIERIPEHGELGAFRKPDLLFVRGSQKDLSRGNGARVRWVDILAFMEFKLDHKDQLLQILNTCRDDRGLSTINSKDVKPSKPKKNTKKPAPKRRPARTVKVALVSSDRGTSGPSSAGSKRSIDDVLDGDTDQLRSSSKKQKTESSNVNVETIRKNVQLQAGGYALELASCTYGTRVFSLGSIVRDDKMSLWYYDASGYVRTEESVSVMKDFEKFAAIMVAFACGEPKHWGALPDIISPPSSTPYPASFPPPSLKGHSLEMVPPDTKEPVKVTLGQPVFTQYGLVGRRTFLYRIKTNTVVAQTPLVIKFSYQVVSRKREQDLVEVARKAGVKHIPKVHMWRDLWKLSDGARAIFHGDKKGVYEDKMLRALVYTRYIPLKALFKTAWHLIPHMADQILDCLHDLRYKANMLHRDISANNVMFEVRDGAVKFVVIDFDLAAMVDSNGKPLAAPSSKHRTGTLPFMAFELLRDMAKSTSPEHQRIVHRLRHDFESLFYLCLYCLLTMVEVEDAKIKADMTKELRDWEDQTYSSIASSKQYLCTDALGMGQLALPTPCEVLRPWFYGWVKVFQRAHSEMTSYKNQMQWAQWYKDESSSSFDIDTLQGTITRDKIKQSLGFFYDRPLAPEDLQVANIPGLGKKIEAYMDDDEDLAEEDGHVQGQSVVAKKAKPPRKPRSTTKVKKVEVAKKKTVPKTVVASKKTTTAELVSPIRKQIPRPKRGVRTLAAATRSMTTRSMQKGALAKAK</sequence>
<dbReference type="InterPro" id="IPR000719">
    <property type="entry name" value="Prot_kinase_dom"/>
</dbReference>
<dbReference type="PROSITE" id="PS00109">
    <property type="entry name" value="PROTEIN_KINASE_TYR"/>
    <property type="match status" value="1"/>
</dbReference>
<proteinExistence type="predicted"/>
<feature type="region of interest" description="Disordered" evidence="1">
    <location>
        <begin position="1"/>
        <end position="41"/>
    </location>
</feature>
<dbReference type="InterPro" id="IPR040976">
    <property type="entry name" value="Pkinase_fungal"/>
</dbReference>
<feature type="compositionally biased region" description="Basic and acidic residues" evidence="1">
    <location>
        <begin position="21"/>
        <end position="31"/>
    </location>
</feature>
<feature type="region of interest" description="Disordered" evidence="1">
    <location>
        <begin position="805"/>
        <end position="838"/>
    </location>
</feature>
<dbReference type="Gene3D" id="1.10.510.10">
    <property type="entry name" value="Transferase(Phosphotransferase) domain 1"/>
    <property type="match status" value="1"/>
</dbReference>
<feature type="compositionally biased region" description="Basic residues" evidence="1">
    <location>
        <begin position="236"/>
        <end position="253"/>
    </location>
</feature>
<organism evidence="3 4">
    <name type="scientific">Hermanssonia centrifuga</name>
    <dbReference type="NCBI Taxonomy" id="98765"/>
    <lineage>
        <taxon>Eukaryota</taxon>
        <taxon>Fungi</taxon>
        <taxon>Dikarya</taxon>
        <taxon>Basidiomycota</taxon>
        <taxon>Agaricomycotina</taxon>
        <taxon>Agaricomycetes</taxon>
        <taxon>Polyporales</taxon>
        <taxon>Meruliaceae</taxon>
        <taxon>Hermanssonia</taxon>
    </lineage>
</organism>
<dbReference type="Pfam" id="PF17667">
    <property type="entry name" value="Pkinase_fungal"/>
    <property type="match status" value="1"/>
</dbReference>
<dbReference type="AlphaFoldDB" id="A0A4S4K7X4"/>
<evidence type="ECO:0000256" key="1">
    <source>
        <dbReference type="SAM" id="MobiDB-lite"/>
    </source>
</evidence>
<comment type="caution">
    <text evidence="3">The sequence shown here is derived from an EMBL/GenBank/DDBJ whole genome shotgun (WGS) entry which is preliminary data.</text>
</comment>